<dbReference type="EMBL" id="JAMKFB020000016">
    <property type="protein sequence ID" value="KAL0172032.1"/>
    <property type="molecule type" value="Genomic_DNA"/>
</dbReference>
<reference evidence="2 3" key="1">
    <citation type="submission" date="2024-05" db="EMBL/GenBank/DDBJ databases">
        <title>Genome sequencing and assembly of Indian major carp, Cirrhinus mrigala (Hamilton, 1822).</title>
        <authorList>
            <person name="Mohindra V."/>
            <person name="Chowdhury L.M."/>
            <person name="Lal K."/>
            <person name="Jena J.K."/>
        </authorList>
    </citation>
    <scope>NUCLEOTIDE SEQUENCE [LARGE SCALE GENOMIC DNA]</scope>
    <source>
        <strain evidence="2">CM1030</strain>
        <tissue evidence="2">Blood</tissue>
    </source>
</reference>
<name>A0ABD0PE33_CIRMR</name>
<dbReference type="Proteomes" id="UP001529510">
    <property type="component" value="Unassembled WGS sequence"/>
</dbReference>
<evidence type="ECO:0000313" key="2">
    <source>
        <dbReference type="EMBL" id="KAL0172032.1"/>
    </source>
</evidence>
<proteinExistence type="predicted"/>
<dbReference type="AlphaFoldDB" id="A0ABD0PE33"/>
<protein>
    <submittedName>
        <fullName evidence="2">Uncharacterized protein</fullName>
    </submittedName>
</protein>
<comment type="caution">
    <text evidence="2">The sequence shown here is derived from an EMBL/GenBank/DDBJ whole genome shotgun (WGS) entry which is preliminary data.</text>
</comment>
<evidence type="ECO:0000313" key="3">
    <source>
        <dbReference type="Proteomes" id="UP001529510"/>
    </source>
</evidence>
<evidence type="ECO:0000256" key="1">
    <source>
        <dbReference type="SAM" id="MobiDB-lite"/>
    </source>
</evidence>
<feature type="compositionally biased region" description="Basic and acidic residues" evidence="1">
    <location>
        <begin position="199"/>
        <end position="224"/>
    </location>
</feature>
<sequence length="568" mass="60773">MNLAGVLRSTHHQMSPSHIHITLTVAPHPGLHFPFASPPGLRLTFIDPRLLHGLLSRLAYIVPACYCLTLPVLRPCLCRCPLIKACSFPVSLPTLQNTRRPESSHVLAGRPEPRHVSSNLPEPRHVSSDLPEPRHVSSDLPEPCHILSDLPEPCNVMTASVMAVTILCVRAAHYTPEVLSVHNSALEVSSVHNSAPEVSSDHKSAPEVSSDHKSAPEVSSDHESAPVSPEVAVLVAEPPKGAADTTIESPEVAAFAAEPLEVAASTVMPAAVSPEVAAEAAEPHKTGTSVLAPCMVVVPYDPHLACILMPGPEPATEAMYKLSAPLVTAMEAVTELSVRPVPAMYKLSAPPVTAMKAVYELSVCPVPAMFGLFAPPVTATNALPLSLSFCLPLLSLSALGASALPAPPWGASVPPTAPWWGPAPSGPPCPQVHHMDLVLQPSPLRIHITLTVAPHPGLHFPSPIALISLSPVSNQRLFKPWTSLRILPSIGVVLWCFGLLFHVSSLVPDFLAWPSRFICLAACLLDWSLVYRIIPFPHPLDYVRRSSTFACFTDYSHVLPTLYLLAIV</sequence>
<feature type="region of interest" description="Disordered" evidence="1">
    <location>
        <begin position="99"/>
        <end position="138"/>
    </location>
</feature>
<keyword evidence="3" id="KW-1185">Reference proteome</keyword>
<accession>A0ABD0PE33</accession>
<feature type="compositionally biased region" description="Basic and acidic residues" evidence="1">
    <location>
        <begin position="122"/>
        <end position="137"/>
    </location>
</feature>
<feature type="region of interest" description="Disordered" evidence="1">
    <location>
        <begin position="192"/>
        <end position="227"/>
    </location>
</feature>
<gene>
    <name evidence="2" type="ORF">M9458_032343</name>
</gene>
<organism evidence="2 3">
    <name type="scientific">Cirrhinus mrigala</name>
    <name type="common">Mrigala</name>
    <dbReference type="NCBI Taxonomy" id="683832"/>
    <lineage>
        <taxon>Eukaryota</taxon>
        <taxon>Metazoa</taxon>
        <taxon>Chordata</taxon>
        <taxon>Craniata</taxon>
        <taxon>Vertebrata</taxon>
        <taxon>Euteleostomi</taxon>
        <taxon>Actinopterygii</taxon>
        <taxon>Neopterygii</taxon>
        <taxon>Teleostei</taxon>
        <taxon>Ostariophysi</taxon>
        <taxon>Cypriniformes</taxon>
        <taxon>Cyprinidae</taxon>
        <taxon>Labeoninae</taxon>
        <taxon>Labeonini</taxon>
        <taxon>Cirrhinus</taxon>
    </lineage>
</organism>